<feature type="transmembrane region" description="Helical" evidence="1">
    <location>
        <begin position="24"/>
        <end position="49"/>
    </location>
</feature>
<sequence>MFDFLRAQPASPSPTQIARYCRTLGWVGLILQSLLGVMPLLVVIARMVINPQWRDVRSSWGLWLAVLGLGILLFSIYWCFRYIGMARRLDDPDLRPAKSTVKRNLKLGLLSNLALMSIGVLLALWRVTLLSIKMLTIPQGTTVVTPGAAAVPGGLITPSSMIAIQAMVSAIAAGLVGVVIALLLIYQVGRHRNSPDLFT</sequence>
<dbReference type="OrthoDB" id="5766633at2"/>
<dbReference type="STRING" id="549789.NIES30_07315"/>
<protein>
    <recommendedName>
        <fullName evidence="4">DUF3611 domain-containing protein</fullName>
    </recommendedName>
</protein>
<keyword evidence="1" id="KW-0812">Transmembrane</keyword>
<evidence type="ECO:0000256" key="1">
    <source>
        <dbReference type="SAM" id="Phobius"/>
    </source>
</evidence>
<keyword evidence="1" id="KW-1133">Transmembrane helix</keyword>
<evidence type="ECO:0000313" key="3">
    <source>
        <dbReference type="Proteomes" id="UP000185557"/>
    </source>
</evidence>
<dbReference type="EMBL" id="MRCG01000003">
    <property type="protein sequence ID" value="OKH49633.1"/>
    <property type="molecule type" value="Genomic_DNA"/>
</dbReference>
<feature type="transmembrane region" description="Helical" evidence="1">
    <location>
        <begin position="105"/>
        <end position="125"/>
    </location>
</feature>
<evidence type="ECO:0008006" key="4">
    <source>
        <dbReference type="Google" id="ProtNLM"/>
    </source>
</evidence>
<keyword evidence="1" id="KW-0472">Membrane</keyword>
<accession>A0A1U7J8H8</accession>
<gene>
    <name evidence="2" type="ORF">NIES30_07315</name>
</gene>
<reference evidence="2 3" key="1">
    <citation type="submission" date="2016-11" db="EMBL/GenBank/DDBJ databases">
        <title>Draft Genome Sequences of Nine Cyanobacterial Strains from Diverse Habitats.</title>
        <authorList>
            <person name="Zhu T."/>
            <person name="Hou S."/>
            <person name="Lu X."/>
            <person name="Hess W.R."/>
        </authorList>
    </citation>
    <scope>NUCLEOTIDE SEQUENCE [LARGE SCALE GENOMIC DNA]</scope>
    <source>
        <strain evidence="2 3">NIES-30</strain>
    </source>
</reference>
<feature type="transmembrane region" description="Helical" evidence="1">
    <location>
        <begin position="61"/>
        <end position="84"/>
    </location>
</feature>
<organism evidence="2 3">
    <name type="scientific">Phormidium tenue NIES-30</name>
    <dbReference type="NCBI Taxonomy" id="549789"/>
    <lineage>
        <taxon>Bacteria</taxon>
        <taxon>Bacillati</taxon>
        <taxon>Cyanobacteriota</taxon>
        <taxon>Cyanophyceae</taxon>
        <taxon>Oscillatoriophycideae</taxon>
        <taxon>Oscillatoriales</taxon>
        <taxon>Oscillatoriaceae</taxon>
        <taxon>Phormidium</taxon>
    </lineage>
</organism>
<keyword evidence="3" id="KW-1185">Reference proteome</keyword>
<dbReference type="Pfam" id="PF12263">
    <property type="entry name" value="DUF3611"/>
    <property type="match status" value="1"/>
</dbReference>
<proteinExistence type="predicted"/>
<dbReference type="InterPro" id="IPR022051">
    <property type="entry name" value="DUF3611"/>
</dbReference>
<name>A0A1U7J8H8_9CYAN</name>
<dbReference type="Proteomes" id="UP000185557">
    <property type="component" value="Unassembled WGS sequence"/>
</dbReference>
<evidence type="ECO:0000313" key="2">
    <source>
        <dbReference type="EMBL" id="OKH49633.1"/>
    </source>
</evidence>
<dbReference type="RefSeq" id="WP_073607740.1">
    <property type="nucleotide sequence ID" value="NZ_MRCG01000003.1"/>
</dbReference>
<feature type="transmembrane region" description="Helical" evidence="1">
    <location>
        <begin position="162"/>
        <end position="186"/>
    </location>
</feature>
<dbReference type="AlphaFoldDB" id="A0A1U7J8H8"/>
<comment type="caution">
    <text evidence="2">The sequence shown here is derived from an EMBL/GenBank/DDBJ whole genome shotgun (WGS) entry which is preliminary data.</text>
</comment>